<proteinExistence type="predicted"/>
<name>A0ABX4ZS06_9PAST</name>
<evidence type="ECO:0000313" key="2">
    <source>
        <dbReference type="Proteomes" id="UP000237229"/>
    </source>
</evidence>
<organism evidence="1 2">
    <name type="scientific">Avibacterium endocarditidis</name>
    <dbReference type="NCBI Taxonomy" id="380674"/>
    <lineage>
        <taxon>Bacteria</taxon>
        <taxon>Pseudomonadati</taxon>
        <taxon>Pseudomonadota</taxon>
        <taxon>Gammaproteobacteria</taxon>
        <taxon>Pasteurellales</taxon>
        <taxon>Pasteurellaceae</taxon>
        <taxon>Avibacterium</taxon>
    </lineage>
</organism>
<protein>
    <submittedName>
        <fullName evidence="1">Uncharacterized protein</fullName>
    </submittedName>
</protein>
<dbReference type="RefSeq" id="WP_103855446.1">
    <property type="nucleotide sequence ID" value="NZ_PQVI01000086.1"/>
</dbReference>
<gene>
    <name evidence="1" type="ORF">C3Z13_06925</name>
</gene>
<dbReference type="EMBL" id="PQVI01000086">
    <property type="protein sequence ID" value="POY42241.1"/>
    <property type="molecule type" value="Genomic_DNA"/>
</dbReference>
<dbReference type="Proteomes" id="UP000237229">
    <property type="component" value="Unassembled WGS sequence"/>
</dbReference>
<comment type="caution">
    <text evidence="1">The sequence shown here is derived from an EMBL/GenBank/DDBJ whole genome shotgun (WGS) entry which is preliminary data.</text>
</comment>
<accession>A0ABX4ZS06</accession>
<evidence type="ECO:0000313" key="1">
    <source>
        <dbReference type="EMBL" id="POY42241.1"/>
    </source>
</evidence>
<sequence>MAHQKLGNGSDTEIESDIAVVSPVNMGKGLLWDDSTGKYNIDINSQLLEVDDKTGQLSIRISKLEDNLLQVHKDGIYVGSKSPKEVEVLYVDSVNGVDQSPYEIEGAGTINKPLRTIKYANSFAVKGTYREIHLHTEQEHICSSSDEFFVQPGHLSIFPYGGAFDAAMERAGGDRTTATSIVARESTAPIVKFTGVVMKLTPPSTKEASYVYMPCISLSNGCKVNFYGINLCNDLNVQIRKHPEAKSNVSEIWIS</sequence>
<reference evidence="1 2" key="1">
    <citation type="submission" date="2018-02" db="EMBL/GenBank/DDBJ databases">
        <title>Classification genera of Pasteurellaceae by whole genome sequence comparison.</title>
        <authorList>
            <person name="Christensen H."/>
        </authorList>
    </citation>
    <scope>NUCLEOTIDE SEQUENCE [LARGE SCALE GENOMIC DNA]</scope>
    <source>
        <strain evidence="1 2">20186H4H1</strain>
    </source>
</reference>
<keyword evidence="2" id="KW-1185">Reference proteome</keyword>